<dbReference type="GO" id="GO:0003677">
    <property type="term" value="F:DNA binding"/>
    <property type="evidence" value="ECO:0007669"/>
    <property type="project" value="UniProtKB-KW"/>
</dbReference>
<dbReference type="Gene3D" id="1.10.10.10">
    <property type="entry name" value="Winged helix-like DNA-binding domain superfamily/Winged helix DNA-binding domain"/>
    <property type="match status" value="1"/>
</dbReference>
<dbReference type="InterPro" id="IPR050707">
    <property type="entry name" value="HTH_MetabolicPath_Reg"/>
</dbReference>
<dbReference type="Pfam" id="PF09339">
    <property type="entry name" value="HTH_IclR"/>
    <property type="match status" value="1"/>
</dbReference>
<dbReference type="EMBL" id="CAFBMO010000018">
    <property type="protein sequence ID" value="CAB4904045.1"/>
    <property type="molecule type" value="Genomic_DNA"/>
</dbReference>
<accession>A0A6J6J8A6</accession>
<keyword evidence="2" id="KW-0238">DNA-binding</keyword>
<dbReference type="InterPro" id="IPR036388">
    <property type="entry name" value="WH-like_DNA-bd_sf"/>
</dbReference>
<dbReference type="PANTHER" id="PTHR30136:SF24">
    <property type="entry name" value="HTH-TYPE TRANSCRIPTIONAL REPRESSOR ALLR"/>
    <property type="match status" value="1"/>
</dbReference>
<dbReference type="GO" id="GO:0045892">
    <property type="term" value="P:negative regulation of DNA-templated transcription"/>
    <property type="evidence" value="ECO:0007669"/>
    <property type="project" value="TreeGrafter"/>
</dbReference>
<dbReference type="InterPro" id="IPR029016">
    <property type="entry name" value="GAF-like_dom_sf"/>
</dbReference>
<dbReference type="SUPFAM" id="SSF46785">
    <property type="entry name" value="Winged helix' DNA-binding domain"/>
    <property type="match status" value="1"/>
</dbReference>
<dbReference type="AlphaFoldDB" id="A0A6J6J8A6"/>
<proteinExistence type="predicted"/>
<dbReference type="EMBL" id="CAEZVB010000134">
    <property type="protein sequence ID" value="CAB4632978.1"/>
    <property type="molecule type" value="Genomic_DNA"/>
</dbReference>
<sequence>MAHGDAVGHYIYPMAAETSQTLGRGLHVLEVVAEAPDGLTVTEISHALGIGRTVVYRLVVTLEQHAFLRRSADGKCRLGLALLSMGRQVQPVVRDVALPALRLLADAVGATAHLTIVDGLEAVAAVVVEPSRSDVHVAYRVGSRHPLEAGAAGRAILAARTAAGRPLDPPWILATNDGPQGAFGIAAPIIAVPGLEASVGVVSLRELPELEVGPRVARAAGEISRALR</sequence>
<dbReference type="InterPro" id="IPR014757">
    <property type="entry name" value="Tscrpt_reg_IclR_C"/>
</dbReference>
<dbReference type="PROSITE" id="PS51077">
    <property type="entry name" value="HTH_ICLR"/>
    <property type="match status" value="1"/>
</dbReference>
<gene>
    <name evidence="6" type="ORF">UFOPK1908_01586</name>
    <name evidence="7" type="ORF">UFOPK3576_00639</name>
</gene>
<dbReference type="GO" id="GO:0003700">
    <property type="term" value="F:DNA-binding transcription factor activity"/>
    <property type="evidence" value="ECO:0007669"/>
    <property type="project" value="TreeGrafter"/>
</dbReference>
<organism evidence="6">
    <name type="scientific">freshwater metagenome</name>
    <dbReference type="NCBI Taxonomy" id="449393"/>
    <lineage>
        <taxon>unclassified sequences</taxon>
        <taxon>metagenomes</taxon>
        <taxon>ecological metagenomes</taxon>
    </lineage>
</organism>
<keyword evidence="3" id="KW-0804">Transcription</keyword>
<evidence type="ECO:0000313" key="6">
    <source>
        <dbReference type="EMBL" id="CAB4632978.1"/>
    </source>
</evidence>
<evidence type="ECO:0000256" key="3">
    <source>
        <dbReference type="ARBA" id="ARBA00023163"/>
    </source>
</evidence>
<keyword evidence="1" id="KW-0805">Transcription regulation</keyword>
<dbReference type="SUPFAM" id="SSF55781">
    <property type="entry name" value="GAF domain-like"/>
    <property type="match status" value="1"/>
</dbReference>
<evidence type="ECO:0000259" key="4">
    <source>
        <dbReference type="PROSITE" id="PS51077"/>
    </source>
</evidence>
<dbReference type="InterPro" id="IPR036390">
    <property type="entry name" value="WH_DNA-bd_sf"/>
</dbReference>
<feature type="domain" description="HTH iclR-type" evidence="4">
    <location>
        <begin position="19"/>
        <end position="80"/>
    </location>
</feature>
<dbReference type="PROSITE" id="PS51078">
    <property type="entry name" value="ICLR_ED"/>
    <property type="match status" value="1"/>
</dbReference>
<protein>
    <submittedName>
        <fullName evidence="6">Unannotated protein</fullName>
    </submittedName>
</protein>
<dbReference type="Pfam" id="PF01614">
    <property type="entry name" value="IclR_C"/>
    <property type="match status" value="1"/>
</dbReference>
<evidence type="ECO:0000256" key="2">
    <source>
        <dbReference type="ARBA" id="ARBA00023125"/>
    </source>
</evidence>
<dbReference type="SMART" id="SM00346">
    <property type="entry name" value="HTH_ICLR"/>
    <property type="match status" value="1"/>
</dbReference>
<evidence type="ECO:0000313" key="7">
    <source>
        <dbReference type="EMBL" id="CAB4904045.1"/>
    </source>
</evidence>
<evidence type="ECO:0000256" key="1">
    <source>
        <dbReference type="ARBA" id="ARBA00023015"/>
    </source>
</evidence>
<feature type="domain" description="IclR-ED" evidence="5">
    <location>
        <begin position="81"/>
        <end position="228"/>
    </location>
</feature>
<dbReference type="InterPro" id="IPR005471">
    <property type="entry name" value="Tscrpt_reg_IclR_N"/>
</dbReference>
<name>A0A6J6J8A6_9ZZZZ</name>
<dbReference type="Gene3D" id="3.30.450.40">
    <property type="match status" value="1"/>
</dbReference>
<evidence type="ECO:0000259" key="5">
    <source>
        <dbReference type="PROSITE" id="PS51078"/>
    </source>
</evidence>
<reference evidence="6" key="1">
    <citation type="submission" date="2020-05" db="EMBL/GenBank/DDBJ databases">
        <authorList>
            <person name="Chiriac C."/>
            <person name="Salcher M."/>
            <person name="Ghai R."/>
            <person name="Kavagutti S V."/>
        </authorList>
    </citation>
    <scope>NUCLEOTIDE SEQUENCE</scope>
</reference>
<dbReference type="PANTHER" id="PTHR30136">
    <property type="entry name" value="HELIX-TURN-HELIX TRANSCRIPTIONAL REGULATOR, ICLR FAMILY"/>
    <property type="match status" value="1"/>
</dbReference>